<dbReference type="Proteomes" id="UP000507470">
    <property type="component" value="Unassembled WGS sequence"/>
</dbReference>
<dbReference type="OrthoDB" id="95964at2759"/>
<evidence type="ECO:0000259" key="1">
    <source>
        <dbReference type="PROSITE" id="PS50994"/>
    </source>
</evidence>
<gene>
    <name evidence="2" type="ORF">MCOR_3769</name>
</gene>
<dbReference type="FunFam" id="1.10.340.70:FF:000001">
    <property type="entry name" value="Retrovirus-related Pol polyprotein from transposon gypsy-like Protein"/>
    <property type="match status" value="1"/>
</dbReference>
<feature type="domain" description="Integrase catalytic" evidence="1">
    <location>
        <begin position="124"/>
        <end position="229"/>
    </location>
</feature>
<dbReference type="InterPro" id="IPR012337">
    <property type="entry name" value="RNaseH-like_sf"/>
</dbReference>
<evidence type="ECO:0000313" key="2">
    <source>
        <dbReference type="EMBL" id="CAC5361765.1"/>
    </source>
</evidence>
<protein>
    <recommendedName>
        <fullName evidence="1">Integrase catalytic domain-containing protein</fullName>
    </recommendedName>
</protein>
<dbReference type="Gene3D" id="1.10.340.70">
    <property type="match status" value="1"/>
</dbReference>
<accession>A0A6J8A7K6</accession>
<evidence type="ECO:0000313" key="3">
    <source>
        <dbReference type="Proteomes" id="UP000507470"/>
    </source>
</evidence>
<dbReference type="GO" id="GO:0015074">
    <property type="term" value="P:DNA integration"/>
    <property type="evidence" value="ECO:0007669"/>
    <property type="project" value="InterPro"/>
</dbReference>
<sequence>MDAEETPDRDKCASFNPAVRHYWLNGSNLVRIGGVIYQKWREFKNEQDHLPLLVPAVLKKEIIFSCHDTAYSGHFGIKKSVRKMKNYFTWYQMTKDVRIHIENYVICTRSKDRRKSKAGLVDYRVGYPLDRVSIDVIGPLSKTQRRNKYLLVIEDNFNRWMQVYPLSHQKAEIVAHTLVMEFMTRFRIPLELYSDQGSHFQSEMFNSVCSILKITRTRTAPNHPASNGL</sequence>
<keyword evidence="3" id="KW-1185">Reference proteome</keyword>
<dbReference type="EMBL" id="CACVKT020000687">
    <property type="protein sequence ID" value="CAC5361765.1"/>
    <property type="molecule type" value="Genomic_DNA"/>
</dbReference>
<name>A0A6J8A7K6_MYTCO</name>
<dbReference type="InterPro" id="IPR041588">
    <property type="entry name" value="Integrase_H2C2"/>
</dbReference>
<dbReference type="PANTHER" id="PTHR37984:SF15">
    <property type="entry name" value="INTEGRASE CATALYTIC DOMAIN-CONTAINING PROTEIN"/>
    <property type="match status" value="1"/>
</dbReference>
<organism evidence="2 3">
    <name type="scientific">Mytilus coruscus</name>
    <name type="common">Sea mussel</name>
    <dbReference type="NCBI Taxonomy" id="42192"/>
    <lineage>
        <taxon>Eukaryota</taxon>
        <taxon>Metazoa</taxon>
        <taxon>Spiralia</taxon>
        <taxon>Lophotrochozoa</taxon>
        <taxon>Mollusca</taxon>
        <taxon>Bivalvia</taxon>
        <taxon>Autobranchia</taxon>
        <taxon>Pteriomorphia</taxon>
        <taxon>Mytilida</taxon>
        <taxon>Mytiloidea</taxon>
        <taxon>Mytilidae</taxon>
        <taxon>Mytilinae</taxon>
        <taxon>Mytilus</taxon>
    </lineage>
</organism>
<dbReference type="PROSITE" id="PS50994">
    <property type="entry name" value="INTEGRASE"/>
    <property type="match status" value="1"/>
</dbReference>
<dbReference type="Pfam" id="PF00665">
    <property type="entry name" value="rve"/>
    <property type="match status" value="1"/>
</dbReference>
<dbReference type="InterPro" id="IPR001584">
    <property type="entry name" value="Integrase_cat-core"/>
</dbReference>
<reference evidence="2 3" key="1">
    <citation type="submission" date="2020-06" db="EMBL/GenBank/DDBJ databases">
        <authorList>
            <person name="Li R."/>
            <person name="Bekaert M."/>
        </authorList>
    </citation>
    <scope>NUCLEOTIDE SEQUENCE [LARGE SCALE GENOMIC DNA]</scope>
    <source>
        <strain evidence="3">wild</strain>
    </source>
</reference>
<dbReference type="InterPro" id="IPR036397">
    <property type="entry name" value="RNaseH_sf"/>
</dbReference>
<dbReference type="Gene3D" id="3.30.420.10">
    <property type="entry name" value="Ribonuclease H-like superfamily/Ribonuclease H"/>
    <property type="match status" value="1"/>
</dbReference>
<proteinExistence type="predicted"/>
<dbReference type="AlphaFoldDB" id="A0A6J8A7K6"/>
<dbReference type="PANTHER" id="PTHR37984">
    <property type="entry name" value="PROTEIN CBG26694"/>
    <property type="match status" value="1"/>
</dbReference>
<dbReference type="SUPFAM" id="SSF53098">
    <property type="entry name" value="Ribonuclease H-like"/>
    <property type="match status" value="1"/>
</dbReference>
<dbReference type="Pfam" id="PF17921">
    <property type="entry name" value="Integrase_H2C2"/>
    <property type="match status" value="1"/>
</dbReference>
<dbReference type="GO" id="GO:0003676">
    <property type="term" value="F:nucleic acid binding"/>
    <property type="evidence" value="ECO:0007669"/>
    <property type="project" value="InterPro"/>
</dbReference>
<dbReference type="InterPro" id="IPR050951">
    <property type="entry name" value="Retrovirus_Pol_polyprotein"/>
</dbReference>